<dbReference type="InterPro" id="IPR051057">
    <property type="entry name" value="PI-PLC_domain"/>
</dbReference>
<dbReference type="SUPFAM" id="SSF51695">
    <property type="entry name" value="PLC-like phosphodiesterases"/>
    <property type="match status" value="1"/>
</dbReference>
<evidence type="ECO:0000313" key="2">
    <source>
        <dbReference type="EMBL" id="KAG5993608.1"/>
    </source>
</evidence>
<dbReference type="GO" id="GO:0006629">
    <property type="term" value="P:lipid metabolic process"/>
    <property type="evidence" value="ECO:0007669"/>
    <property type="project" value="InterPro"/>
</dbReference>
<dbReference type="PANTHER" id="PTHR13593">
    <property type="match status" value="1"/>
</dbReference>
<keyword evidence="1" id="KW-0732">Signal</keyword>
<keyword evidence="3" id="KW-1185">Reference proteome</keyword>
<dbReference type="InterPro" id="IPR017946">
    <property type="entry name" value="PLC-like_Pdiesterase_TIM-brl"/>
</dbReference>
<dbReference type="GO" id="GO:0008081">
    <property type="term" value="F:phosphoric diester hydrolase activity"/>
    <property type="evidence" value="ECO:0007669"/>
    <property type="project" value="InterPro"/>
</dbReference>
<evidence type="ECO:0008006" key="4">
    <source>
        <dbReference type="Google" id="ProtNLM"/>
    </source>
</evidence>
<comment type="caution">
    <text evidence="2">The sequence shown here is derived from an EMBL/GenBank/DDBJ whole genome shotgun (WGS) entry which is preliminary data.</text>
</comment>
<gene>
    <name evidence="2" type="ORF">E4U43_003454</name>
</gene>
<accession>A0A9P7SXJ6</accession>
<dbReference type="AlphaFoldDB" id="A0A9P7SXJ6"/>
<dbReference type="PANTHER" id="PTHR13593:SF80">
    <property type="entry name" value="PLC-LIKE PHOSPHODIESTERASE"/>
    <property type="match status" value="1"/>
</dbReference>
<name>A0A9P7SXJ6_9HYPO</name>
<proteinExistence type="predicted"/>
<organism evidence="2 3">
    <name type="scientific">Claviceps pusilla</name>
    <dbReference type="NCBI Taxonomy" id="123648"/>
    <lineage>
        <taxon>Eukaryota</taxon>
        <taxon>Fungi</taxon>
        <taxon>Dikarya</taxon>
        <taxon>Ascomycota</taxon>
        <taxon>Pezizomycotina</taxon>
        <taxon>Sordariomycetes</taxon>
        <taxon>Hypocreomycetidae</taxon>
        <taxon>Hypocreales</taxon>
        <taxon>Clavicipitaceae</taxon>
        <taxon>Claviceps</taxon>
    </lineage>
</organism>
<feature type="chain" id="PRO_5040164808" description="PLC-like phosphodiesterase" evidence="1">
    <location>
        <begin position="21"/>
        <end position="377"/>
    </location>
</feature>
<dbReference type="Gene3D" id="3.20.20.190">
    <property type="entry name" value="Phosphatidylinositol (PI) phosphodiesterase"/>
    <property type="match status" value="1"/>
</dbReference>
<dbReference type="Proteomes" id="UP000748025">
    <property type="component" value="Unassembled WGS sequence"/>
</dbReference>
<feature type="signal peptide" evidence="1">
    <location>
        <begin position="1"/>
        <end position="20"/>
    </location>
</feature>
<dbReference type="OrthoDB" id="7984201at2759"/>
<dbReference type="EMBL" id="SRPW01002342">
    <property type="protein sequence ID" value="KAG5993608.1"/>
    <property type="molecule type" value="Genomic_DNA"/>
</dbReference>
<reference evidence="2" key="1">
    <citation type="journal article" date="2020" name="bioRxiv">
        <title>Whole genome comparisons of ergot fungi reveals the divergence and evolution of species within the genus Claviceps are the result of varying mechanisms driving genome evolution and host range expansion.</title>
        <authorList>
            <person name="Wyka S.A."/>
            <person name="Mondo S.J."/>
            <person name="Liu M."/>
            <person name="Dettman J."/>
            <person name="Nalam V."/>
            <person name="Broders K.D."/>
        </authorList>
    </citation>
    <scope>NUCLEOTIDE SEQUENCE</scope>
    <source>
        <strain evidence="2">CCC 602</strain>
    </source>
</reference>
<evidence type="ECO:0000313" key="3">
    <source>
        <dbReference type="Proteomes" id="UP000748025"/>
    </source>
</evidence>
<evidence type="ECO:0000256" key="1">
    <source>
        <dbReference type="SAM" id="SignalP"/>
    </source>
</evidence>
<protein>
    <recommendedName>
        <fullName evidence="4">PLC-like phosphodiesterase</fullName>
    </recommendedName>
</protein>
<dbReference type="Pfam" id="PF26146">
    <property type="entry name" value="PI-PLC_X"/>
    <property type="match status" value="1"/>
</dbReference>
<sequence length="377" mass="40547">MPSFPKLVLAALVTAAAAGAHPQAQMASGSTTAGSTSTDQPCNNSPLLCGRAYSAVTHMGAHNSAFMRDDSTSNSLSGNQFQNATLALDAGLRLLQVQVHKLNSTLELCHSSCALLDAGPLEAWLSAIHGWMVANPRDVVTLLLVNSDGAPASDFAPVFERSGLAAMAYDPASDSRSFPWPTLQDMITANTRLVTFITNIHASPAAPYLMPEFSHVFETRYQISDLAGFNNCTVARPSRAAPADQGLASGYLSLVNHFKYQRVFAGFRIPDVDSIDLVNSPDTTALGNLGTHLQQCKTEWKRVPNFVLVDFWNRGNVTAALDAMNGVTDAVGRRTVVLEQQQQQQQQQQQDHESGVSRPRLDAYGALVAFSAFVVLL</sequence>